<dbReference type="Proteomes" id="UP001055105">
    <property type="component" value="Unassembled WGS sequence"/>
</dbReference>
<dbReference type="PANTHER" id="PTHR43343">
    <property type="entry name" value="PEPTIDASE S12"/>
    <property type="match status" value="1"/>
</dbReference>
<dbReference type="InterPro" id="IPR051201">
    <property type="entry name" value="Chloro_Bact_Ser_Proteases"/>
</dbReference>
<comment type="caution">
    <text evidence="3">The sequence shown here is derived from an EMBL/GenBank/DDBJ whole genome shotgun (WGS) entry which is preliminary data.</text>
</comment>
<evidence type="ECO:0000256" key="2">
    <source>
        <dbReference type="ARBA" id="ARBA00022801"/>
    </source>
</evidence>
<dbReference type="PRINTS" id="PR00834">
    <property type="entry name" value="PROTEASES2C"/>
</dbReference>
<dbReference type="SUPFAM" id="SSF50494">
    <property type="entry name" value="Trypsin-like serine proteases"/>
    <property type="match status" value="1"/>
</dbReference>
<dbReference type="AlphaFoldDB" id="A0AA37KSR6"/>
<sequence>MEHNNIYRSVFKVTHSGGSGSCFYLNNYDLFVTNYHVVEGYRTVAVHDNDRNPYLAKVVLVNPALDIALLAAEGDFSALPEMTLAADDSLTIGRKVYVAGYPYGMPFTITEGSVSSPKQLMDGKYYIQTDAAVNPGNSGGPILNDAEEVVGVTVSKFTQADNMGFGIRVETLHGLLESLGELDRTAFQVQCGSCEELICEEEEFCPSCGDKLPEGVFDERELSPLGGFVESAIREMGVNPVLARDGYDSWLFHKGSSEIRIFVYDGNYLFSTSPINLLPKKEVENVLDYMLSEDFGPYKLGIEGRQIYIAYRIHLADITDESEDEIRKNIVGLALRADEMDNMLVERFGCEFSEYSKTDAEA</sequence>
<proteinExistence type="predicted"/>
<reference evidence="3" key="1">
    <citation type="submission" date="2022-01" db="EMBL/GenBank/DDBJ databases">
        <title>Novel bile acid biosynthetic pathways are enriched in the microbiome of centenarians.</title>
        <authorList>
            <person name="Sato Y."/>
            <person name="Atarashi K."/>
            <person name="Plichta R.D."/>
            <person name="Arai Y."/>
            <person name="Sasajima S."/>
            <person name="Kearney M.S."/>
            <person name="Suda W."/>
            <person name="Takeshita K."/>
            <person name="Sasaki T."/>
            <person name="Okamoto S."/>
            <person name="Skelly N.A."/>
            <person name="Okamura Y."/>
            <person name="Vlamakis H."/>
            <person name="Li Y."/>
            <person name="Tanoue T."/>
            <person name="Takei H."/>
            <person name="Nittono H."/>
            <person name="Narushima S."/>
            <person name="Irie J."/>
            <person name="Itoh H."/>
            <person name="Moriya K."/>
            <person name="Sugiura Y."/>
            <person name="Suematsu M."/>
            <person name="Moritoki N."/>
            <person name="Shibata S."/>
            <person name="Littman R.D."/>
            <person name="Fischbach A.M."/>
            <person name="Uwamino Y."/>
            <person name="Inoue T."/>
            <person name="Honda A."/>
            <person name="Hattori M."/>
            <person name="Murai T."/>
            <person name="Xavier J.R."/>
            <person name="Hirose N."/>
            <person name="Honda K."/>
        </authorList>
    </citation>
    <scope>NUCLEOTIDE SEQUENCE</scope>
    <source>
        <strain evidence="3">CE91-St16</strain>
    </source>
</reference>
<accession>A0AA37KSR6</accession>
<dbReference type="GO" id="GO:0006508">
    <property type="term" value="P:proteolysis"/>
    <property type="evidence" value="ECO:0007669"/>
    <property type="project" value="UniProtKB-KW"/>
</dbReference>
<dbReference type="InterPro" id="IPR009003">
    <property type="entry name" value="Peptidase_S1_PA"/>
</dbReference>
<dbReference type="Pfam" id="PF13365">
    <property type="entry name" value="Trypsin_2"/>
    <property type="match status" value="1"/>
</dbReference>
<dbReference type="Gene3D" id="3.30.1460.10">
    <property type="match status" value="1"/>
</dbReference>
<keyword evidence="1 3" id="KW-0645">Protease</keyword>
<dbReference type="GO" id="GO:0004252">
    <property type="term" value="F:serine-type endopeptidase activity"/>
    <property type="evidence" value="ECO:0007669"/>
    <property type="project" value="InterPro"/>
</dbReference>
<protein>
    <submittedName>
        <fullName evidence="3">Protease</fullName>
    </submittedName>
</protein>
<dbReference type="Gene3D" id="2.40.10.120">
    <property type="match status" value="1"/>
</dbReference>
<dbReference type="RefSeq" id="WP_244076706.1">
    <property type="nucleotide sequence ID" value="NZ_AP025581.1"/>
</dbReference>
<evidence type="ECO:0000256" key="1">
    <source>
        <dbReference type="ARBA" id="ARBA00022670"/>
    </source>
</evidence>
<dbReference type="PANTHER" id="PTHR43343:SF3">
    <property type="entry name" value="PROTEASE DO-LIKE 8, CHLOROPLASTIC"/>
    <property type="match status" value="1"/>
</dbReference>
<name>A0AA37KSR6_9BACT</name>
<dbReference type="SUPFAM" id="SSF69635">
    <property type="entry name" value="Type III secretory system chaperone-like"/>
    <property type="match status" value="1"/>
</dbReference>
<dbReference type="InterPro" id="IPR001940">
    <property type="entry name" value="Peptidase_S1C"/>
</dbReference>
<evidence type="ECO:0000313" key="4">
    <source>
        <dbReference type="Proteomes" id="UP001055105"/>
    </source>
</evidence>
<dbReference type="EMBL" id="BQOL01000001">
    <property type="protein sequence ID" value="GKI19447.1"/>
    <property type="molecule type" value="Genomic_DNA"/>
</dbReference>
<gene>
    <name evidence="3" type="ORF">CE91St16_23550</name>
</gene>
<keyword evidence="2" id="KW-0378">Hydrolase</keyword>
<evidence type="ECO:0000313" key="3">
    <source>
        <dbReference type="EMBL" id="GKI19447.1"/>
    </source>
</evidence>
<organism evidence="3 4">
    <name type="scientific">Alistipes finegoldii</name>
    <dbReference type="NCBI Taxonomy" id="214856"/>
    <lineage>
        <taxon>Bacteria</taxon>
        <taxon>Pseudomonadati</taxon>
        <taxon>Bacteroidota</taxon>
        <taxon>Bacteroidia</taxon>
        <taxon>Bacteroidales</taxon>
        <taxon>Rikenellaceae</taxon>
        <taxon>Alistipes</taxon>
    </lineage>
</organism>